<name>A0A0S4QYW3_9ACTN</name>
<evidence type="ECO:0000313" key="1">
    <source>
        <dbReference type="EMBL" id="CUU60833.1"/>
    </source>
</evidence>
<protein>
    <submittedName>
        <fullName evidence="1">Uncharacterized protein</fullName>
    </submittedName>
</protein>
<reference evidence="2" key="1">
    <citation type="submission" date="2015-11" db="EMBL/GenBank/DDBJ databases">
        <authorList>
            <person name="Varghese N."/>
        </authorList>
    </citation>
    <scope>NUCLEOTIDE SEQUENCE [LARGE SCALE GENOMIC DNA]</scope>
    <source>
        <strain evidence="2">DSM 45899</strain>
    </source>
</reference>
<evidence type="ECO:0000313" key="2">
    <source>
        <dbReference type="Proteomes" id="UP000198802"/>
    </source>
</evidence>
<dbReference type="EMBL" id="FAOZ01000048">
    <property type="protein sequence ID" value="CUU60833.1"/>
    <property type="molecule type" value="Genomic_DNA"/>
</dbReference>
<accession>A0A0S4QYW3</accession>
<proteinExistence type="predicted"/>
<organism evidence="1 2">
    <name type="scientific">Parafrankia irregularis</name>
    <dbReference type="NCBI Taxonomy" id="795642"/>
    <lineage>
        <taxon>Bacteria</taxon>
        <taxon>Bacillati</taxon>
        <taxon>Actinomycetota</taxon>
        <taxon>Actinomycetes</taxon>
        <taxon>Frankiales</taxon>
        <taxon>Frankiaceae</taxon>
        <taxon>Parafrankia</taxon>
    </lineage>
</organism>
<dbReference type="AlphaFoldDB" id="A0A0S4QYW3"/>
<dbReference type="Proteomes" id="UP000198802">
    <property type="component" value="Unassembled WGS sequence"/>
</dbReference>
<gene>
    <name evidence="1" type="ORF">Ga0074812_14833</name>
</gene>
<sequence>MGLVGGWGRPGLWRAAAARRVGPRLPAEDLSAGHGVGLRSEAQAAAAGCSHTASTR</sequence>
<keyword evidence="2" id="KW-1185">Reference proteome</keyword>